<dbReference type="Proteomes" id="UP000248783">
    <property type="component" value="Unassembled WGS sequence"/>
</dbReference>
<evidence type="ECO:0000256" key="2">
    <source>
        <dbReference type="ARBA" id="ARBA00012534"/>
    </source>
</evidence>
<evidence type="ECO:0000259" key="6">
    <source>
        <dbReference type="PROSITE" id="PS50123"/>
    </source>
</evidence>
<dbReference type="Pfam" id="PF03705">
    <property type="entry name" value="CheR_N"/>
    <property type="match status" value="1"/>
</dbReference>
<dbReference type="SUPFAM" id="SSF47757">
    <property type="entry name" value="Chemotaxis receptor methyltransferase CheR, N-terminal domain"/>
    <property type="match status" value="1"/>
</dbReference>
<organism evidence="7 8">
    <name type="scientific">Xylanimonas oleitrophica</name>
    <dbReference type="NCBI Taxonomy" id="2607479"/>
    <lineage>
        <taxon>Bacteria</taxon>
        <taxon>Bacillati</taxon>
        <taxon>Actinomycetota</taxon>
        <taxon>Actinomycetes</taxon>
        <taxon>Micrococcales</taxon>
        <taxon>Promicromonosporaceae</taxon>
        <taxon>Xylanimonas</taxon>
    </lineage>
</organism>
<protein>
    <recommendedName>
        <fullName evidence="2">protein-glutamate O-methyltransferase</fullName>
        <ecNumber evidence="2">2.1.1.80</ecNumber>
    </recommendedName>
</protein>
<comment type="caution">
    <text evidence="7">The sequence shown here is derived from an EMBL/GenBank/DDBJ whole genome shotgun (WGS) entry which is preliminary data.</text>
</comment>
<evidence type="ECO:0000256" key="3">
    <source>
        <dbReference type="ARBA" id="ARBA00022603"/>
    </source>
</evidence>
<keyword evidence="5" id="KW-0949">S-adenosyl-L-methionine</keyword>
<evidence type="ECO:0000256" key="1">
    <source>
        <dbReference type="ARBA" id="ARBA00001541"/>
    </source>
</evidence>
<dbReference type="GO" id="GO:0032259">
    <property type="term" value="P:methylation"/>
    <property type="evidence" value="ECO:0007669"/>
    <property type="project" value="UniProtKB-KW"/>
</dbReference>
<accession>A0A2W5WU54</accession>
<dbReference type="CDD" id="cd02440">
    <property type="entry name" value="AdoMet_MTases"/>
    <property type="match status" value="1"/>
</dbReference>
<comment type="catalytic activity">
    <reaction evidence="1">
        <text>L-glutamyl-[protein] + S-adenosyl-L-methionine = [protein]-L-glutamate 5-O-methyl ester + S-adenosyl-L-homocysteine</text>
        <dbReference type="Rhea" id="RHEA:24452"/>
        <dbReference type="Rhea" id="RHEA-COMP:10208"/>
        <dbReference type="Rhea" id="RHEA-COMP:10311"/>
        <dbReference type="ChEBI" id="CHEBI:29973"/>
        <dbReference type="ChEBI" id="CHEBI:57856"/>
        <dbReference type="ChEBI" id="CHEBI:59789"/>
        <dbReference type="ChEBI" id="CHEBI:82795"/>
        <dbReference type="EC" id="2.1.1.80"/>
    </reaction>
</comment>
<dbReference type="AlphaFoldDB" id="A0A2W5WU54"/>
<keyword evidence="4" id="KW-0808">Transferase</keyword>
<dbReference type="EMBL" id="QKWH01000002">
    <property type="protein sequence ID" value="PZR54153.1"/>
    <property type="molecule type" value="Genomic_DNA"/>
</dbReference>
<feature type="domain" description="CheR-type methyltransferase" evidence="6">
    <location>
        <begin position="1"/>
        <end position="271"/>
    </location>
</feature>
<keyword evidence="8" id="KW-1185">Reference proteome</keyword>
<dbReference type="RefSeq" id="WP_111250010.1">
    <property type="nucleotide sequence ID" value="NZ_QKWH01000002.1"/>
</dbReference>
<dbReference type="InterPro" id="IPR029063">
    <property type="entry name" value="SAM-dependent_MTases_sf"/>
</dbReference>
<dbReference type="Gene3D" id="1.10.155.10">
    <property type="entry name" value="Chemotaxis receptor methyltransferase CheR, N-terminal domain"/>
    <property type="match status" value="1"/>
</dbReference>
<proteinExistence type="predicted"/>
<dbReference type="Pfam" id="PF01739">
    <property type="entry name" value="CheR"/>
    <property type="match status" value="1"/>
</dbReference>
<sequence>MSLSAESFEHVADLVLRRSAIRLAPGKEYLVETRLLGMARERGLADVEELVRQVRASGTEADRERIVEELTTNETSWFRDQLPFESLREHVLPRIVAERGPAARVRVWSAACSTGQEPYSIAMTAAEVLPPTASVEILATDLSDQVLAQARSGTYSQLEINRGMPASMMVRHLVRSGAQWQVNPDLRRSVTFRKHNLLDMLPLGPFDIVFLRNVLIYFDVAVKHDILRRVARVMAPGGVLVLGSAETVFGMDGEWSRVQAGRGSLYVVQRPATGAVPSVATGMTHTHRAAVVPALARGGQE</sequence>
<dbReference type="InterPro" id="IPR022641">
    <property type="entry name" value="CheR_N"/>
</dbReference>
<dbReference type="PANTHER" id="PTHR24422">
    <property type="entry name" value="CHEMOTAXIS PROTEIN METHYLTRANSFERASE"/>
    <property type="match status" value="1"/>
</dbReference>
<dbReference type="EC" id="2.1.1.80" evidence="2"/>
<dbReference type="GO" id="GO:0008983">
    <property type="term" value="F:protein-glutamate O-methyltransferase activity"/>
    <property type="evidence" value="ECO:0007669"/>
    <property type="project" value="UniProtKB-EC"/>
</dbReference>
<dbReference type="InterPro" id="IPR000780">
    <property type="entry name" value="CheR_MeTrfase"/>
</dbReference>
<evidence type="ECO:0000313" key="7">
    <source>
        <dbReference type="EMBL" id="PZR54153.1"/>
    </source>
</evidence>
<dbReference type="PROSITE" id="PS50123">
    <property type="entry name" value="CHER"/>
    <property type="match status" value="1"/>
</dbReference>
<dbReference type="InterPro" id="IPR022642">
    <property type="entry name" value="CheR_C"/>
</dbReference>
<dbReference type="Gene3D" id="3.40.50.150">
    <property type="entry name" value="Vaccinia Virus protein VP39"/>
    <property type="match status" value="1"/>
</dbReference>
<name>A0A2W5WU54_9MICO</name>
<evidence type="ECO:0000256" key="5">
    <source>
        <dbReference type="ARBA" id="ARBA00022691"/>
    </source>
</evidence>
<dbReference type="PANTHER" id="PTHR24422:SF21">
    <property type="entry name" value="CHEMOTAXIS PROTEIN METHYLTRANSFERASE 1"/>
    <property type="match status" value="1"/>
</dbReference>
<gene>
    <name evidence="7" type="ORF">DNL40_04245</name>
</gene>
<evidence type="ECO:0000256" key="4">
    <source>
        <dbReference type="ARBA" id="ARBA00022679"/>
    </source>
</evidence>
<keyword evidence="3" id="KW-0489">Methyltransferase</keyword>
<dbReference type="InterPro" id="IPR036804">
    <property type="entry name" value="CheR_N_sf"/>
</dbReference>
<reference evidence="7 8" key="1">
    <citation type="submission" date="2018-06" db="EMBL/GenBank/DDBJ databases">
        <title>Whole genome sequencing of a novel hydrocarbon degrading bacterial strain, PW21 isolated from oil contaminated produced water sample.</title>
        <authorList>
            <person name="Nagkirti P."/>
            <person name="Shaikh A."/>
            <person name="Gowdaman V."/>
            <person name="Engineer A.E."/>
            <person name="Dagar S."/>
            <person name="Dhakephalkar P.K."/>
        </authorList>
    </citation>
    <scope>NUCLEOTIDE SEQUENCE [LARGE SCALE GENOMIC DNA]</scope>
    <source>
        <strain evidence="7 8">PW21</strain>
    </source>
</reference>
<dbReference type="SMART" id="SM00138">
    <property type="entry name" value="MeTrc"/>
    <property type="match status" value="1"/>
</dbReference>
<dbReference type="SUPFAM" id="SSF53335">
    <property type="entry name" value="S-adenosyl-L-methionine-dependent methyltransferases"/>
    <property type="match status" value="1"/>
</dbReference>
<dbReference type="PRINTS" id="PR00996">
    <property type="entry name" value="CHERMTFRASE"/>
</dbReference>
<evidence type="ECO:0000313" key="8">
    <source>
        <dbReference type="Proteomes" id="UP000248783"/>
    </source>
</evidence>
<dbReference type="InterPro" id="IPR050903">
    <property type="entry name" value="Bact_Chemotaxis_MeTrfase"/>
</dbReference>